<sequence>MSKLLELDYDPDQFSDANTYGYGSAVGPTSSSGAGVGGGLGFSVGGALALPYQPIPAGPTPPTPTYGNPTGSPAFSYEGMSILYQLGQALQPWAPLLDRQTLTVGGQVSLGNQGQEGQIAVTPAPAQGGGVPAWVWILGGLGVAGLVLVLARKE</sequence>
<dbReference type="Proteomes" id="UP000265715">
    <property type="component" value="Unassembled WGS sequence"/>
</dbReference>
<feature type="transmembrane region" description="Helical" evidence="1">
    <location>
        <begin position="133"/>
        <end position="151"/>
    </location>
</feature>
<keyword evidence="1" id="KW-1133">Transmembrane helix</keyword>
<reference evidence="2 3" key="1">
    <citation type="submission" date="2018-08" db="EMBL/GenBank/DDBJ databases">
        <title>Meiothermus terrae DSM 26712 genome sequencing project.</title>
        <authorList>
            <person name="Da Costa M.S."/>
            <person name="Albuquerque L."/>
            <person name="Raposo P."/>
            <person name="Froufe H.J.C."/>
            <person name="Barroso C.S."/>
            <person name="Egas C."/>
        </authorList>
    </citation>
    <scope>NUCLEOTIDE SEQUENCE [LARGE SCALE GENOMIC DNA]</scope>
    <source>
        <strain evidence="2 3">DSM 26712</strain>
    </source>
</reference>
<dbReference type="RefSeq" id="WP_119314995.1">
    <property type="nucleotide sequence ID" value="NZ_QXDL01000069.1"/>
</dbReference>
<gene>
    <name evidence="2" type="ORF">Mterra_01891</name>
</gene>
<keyword evidence="1" id="KW-0812">Transmembrane</keyword>
<evidence type="ECO:0000256" key="1">
    <source>
        <dbReference type="SAM" id="Phobius"/>
    </source>
</evidence>
<keyword evidence="1" id="KW-0472">Membrane</keyword>
<comment type="caution">
    <text evidence="2">The sequence shown here is derived from an EMBL/GenBank/DDBJ whole genome shotgun (WGS) entry which is preliminary data.</text>
</comment>
<organism evidence="2 3">
    <name type="scientific">Calidithermus terrae</name>
    <dbReference type="NCBI Taxonomy" id="1408545"/>
    <lineage>
        <taxon>Bacteria</taxon>
        <taxon>Thermotogati</taxon>
        <taxon>Deinococcota</taxon>
        <taxon>Deinococci</taxon>
        <taxon>Thermales</taxon>
        <taxon>Thermaceae</taxon>
        <taxon>Calidithermus</taxon>
    </lineage>
</organism>
<dbReference type="AlphaFoldDB" id="A0A399ER99"/>
<accession>A0A399ER99</accession>
<evidence type="ECO:0000313" key="3">
    <source>
        <dbReference type="Proteomes" id="UP000265715"/>
    </source>
</evidence>
<name>A0A399ER99_9DEIN</name>
<proteinExistence type="predicted"/>
<protein>
    <submittedName>
        <fullName evidence="2">Uncharacterized protein</fullName>
    </submittedName>
</protein>
<keyword evidence="3" id="KW-1185">Reference proteome</keyword>
<evidence type="ECO:0000313" key="2">
    <source>
        <dbReference type="EMBL" id="RIH84711.1"/>
    </source>
</evidence>
<dbReference type="EMBL" id="QXDL01000069">
    <property type="protein sequence ID" value="RIH84711.1"/>
    <property type="molecule type" value="Genomic_DNA"/>
</dbReference>